<dbReference type="PRINTS" id="PR00448">
    <property type="entry name" value="NSFATTACHMNT"/>
</dbReference>
<keyword evidence="5" id="KW-1185">Reference proteome</keyword>
<comment type="similarity">
    <text evidence="1">Belongs to the SNAP family.</text>
</comment>
<dbReference type="GO" id="GO:0005774">
    <property type="term" value="C:vacuolar membrane"/>
    <property type="evidence" value="ECO:0007669"/>
    <property type="project" value="TreeGrafter"/>
</dbReference>
<protein>
    <submittedName>
        <fullName evidence="4">Vesicular-fusion protein sec17</fullName>
    </submittedName>
</protein>
<gene>
    <name evidence="4" type="ORF">N7509_010088</name>
</gene>
<dbReference type="SUPFAM" id="SSF48452">
    <property type="entry name" value="TPR-like"/>
    <property type="match status" value="1"/>
</dbReference>
<dbReference type="PANTHER" id="PTHR13768:SF8">
    <property type="entry name" value="ALPHA-SOLUBLE NSF ATTACHMENT PROTEIN"/>
    <property type="match status" value="1"/>
</dbReference>
<dbReference type="EMBL" id="JAPZBU010000009">
    <property type="protein sequence ID" value="KAJ5387547.1"/>
    <property type="molecule type" value="Genomic_DNA"/>
</dbReference>
<dbReference type="GeneID" id="81373705"/>
<evidence type="ECO:0000256" key="1">
    <source>
        <dbReference type="ARBA" id="ARBA00010050"/>
    </source>
</evidence>
<dbReference type="RefSeq" id="XP_056485345.1">
    <property type="nucleotide sequence ID" value="XM_056634725.1"/>
</dbReference>
<dbReference type="Gene3D" id="1.25.40.10">
    <property type="entry name" value="Tetratricopeptide repeat domain"/>
    <property type="match status" value="1"/>
</dbReference>
<keyword evidence="2" id="KW-0813">Transport</keyword>
<accession>A0A9X0B493</accession>
<dbReference type="OrthoDB" id="9984275at2759"/>
<reference evidence="4" key="1">
    <citation type="submission" date="2022-12" db="EMBL/GenBank/DDBJ databases">
        <authorList>
            <person name="Petersen C."/>
        </authorList>
    </citation>
    <scope>NUCLEOTIDE SEQUENCE</scope>
    <source>
        <strain evidence="4">IBT 29677</strain>
    </source>
</reference>
<dbReference type="Pfam" id="PF14938">
    <property type="entry name" value="SNAP"/>
    <property type="match status" value="1"/>
</dbReference>
<reference evidence="4" key="2">
    <citation type="journal article" date="2023" name="IMA Fungus">
        <title>Comparative genomic study of the Penicillium genus elucidates a diverse pangenome and 15 lateral gene transfer events.</title>
        <authorList>
            <person name="Petersen C."/>
            <person name="Sorensen T."/>
            <person name="Nielsen M.R."/>
            <person name="Sondergaard T.E."/>
            <person name="Sorensen J.L."/>
            <person name="Fitzpatrick D.A."/>
            <person name="Frisvad J.C."/>
            <person name="Nielsen K.L."/>
        </authorList>
    </citation>
    <scope>NUCLEOTIDE SEQUENCE</scope>
    <source>
        <strain evidence="4">IBT 29677</strain>
    </source>
</reference>
<dbReference type="AlphaFoldDB" id="A0A9X0B493"/>
<dbReference type="PANTHER" id="PTHR13768">
    <property type="entry name" value="SOLUBLE NSF ATTACHMENT PROTEIN SNAP"/>
    <property type="match status" value="1"/>
</dbReference>
<name>A0A9X0B493_9EURO</name>
<dbReference type="Proteomes" id="UP001147747">
    <property type="component" value="Unassembled WGS sequence"/>
</dbReference>
<comment type="caution">
    <text evidence="4">The sequence shown here is derived from an EMBL/GenBank/DDBJ whole genome shotgun (WGS) entry which is preliminary data.</text>
</comment>
<dbReference type="GO" id="GO:0005483">
    <property type="term" value="F:soluble NSF attachment protein activity"/>
    <property type="evidence" value="ECO:0007669"/>
    <property type="project" value="TreeGrafter"/>
</dbReference>
<dbReference type="GO" id="GO:0019905">
    <property type="term" value="F:syntaxin binding"/>
    <property type="evidence" value="ECO:0007669"/>
    <property type="project" value="TreeGrafter"/>
</dbReference>
<evidence type="ECO:0000256" key="3">
    <source>
        <dbReference type="ARBA" id="ARBA00022927"/>
    </source>
</evidence>
<proteinExistence type="inferred from homology"/>
<evidence type="ECO:0000256" key="2">
    <source>
        <dbReference type="ARBA" id="ARBA00022448"/>
    </source>
</evidence>
<keyword evidence="3" id="KW-0653">Protein transport</keyword>
<dbReference type="GO" id="GO:0035494">
    <property type="term" value="P:SNARE complex disassembly"/>
    <property type="evidence" value="ECO:0007669"/>
    <property type="project" value="TreeGrafter"/>
</dbReference>
<organism evidence="4 5">
    <name type="scientific">Penicillium cosmopolitanum</name>
    <dbReference type="NCBI Taxonomy" id="1131564"/>
    <lineage>
        <taxon>Eukaryota</taxon>
        <taxon>Fungi</taxon>
        <taxon>Dikarya</taxon>
        <taxon>Ascomycota</taxon>
        <taxon>Pezizomycotina</taxon>
        <taxon>Eurotiomycetes</taxon>
        <taxon>Eurotiomycetidae</taxon>
        <taxon>Eurotiales</taxon>
        <taxon>Aspergillaceae</taxon>
        <taxon>Penicillium</taxon>
    </lineage>
</organism>
<dbReference type="InterPro" id="IPR000744">
    <property type="entry name" value="NSF_attach"/>
</dbReference>
<sequence>MSHDPRVLLQKADKALSSAGGGWSLFGGRQEKYENAIDLYKEAGNAFRAQDMDKEAGMAYEKAASIEENKPIEEPLDAANTLQDAFKAYGKSSPEDAARVLNKAINFYLLKNPRRAATQLQALAKHYEELMGDERQAMEAYQKAAKLFEKDNAQALANKNWQKVGELGALAADYQNAIDAFIRVASDPNGPYPGHYTQGFFNAILCMFAEMDLPGVRNALEKYQDPNKYPHFVGSNEYKFLSYMYDILSTPTQDQAKQFHGLVDGAQGRGSKETRSQFAIMLAPFNDWRQIMITRVYRKIPESGSVPGVDASAADDLEDDFS</sequence>
<dbReference type="GO" id="GO:0031201">
    <property type="term" value="C:SNARE complex"/>
    <property type="evidence" value="ECO:0007669"/>
    <property type="project" value="TreeGrafter"/>
</dbReference>
<dbReference type="GO" id="GO:0006886">
    <property type="term" value="P:intracellular protein transport"/>
    <property type="evidence" value="ECO:0007669"/>
    <property type="project" value="InterPro"/>
</dbReference>
<dbReference type="InterPro" id="IPR011990">
    <property type="entry name" value="TPR-like_helical_dom_sf"/>
</dbReference>
<evidence type="ECO:0000313" key="4">
    <source>
        <dbReference type="EMBL" id="KAJ5387547.1"/>
    </source>
</evidence>
<evidence type="ECO:0000313" key="5">
    <source>
        <dbReference type="Proteomes" id="UP001147747"/>
    </source>
</evidence>